<feature type="domain" description="Fibronectin type-III" evidence="5">
    <location>
        <begin position="1458"/>
        <end position="1544"/>
    </location>
</feature>
<evidence type="ECO:0000256" key="1">
    <source>
        <dbReference type="ARBA" id="ARBA00022737"/>
    </source>
</evidence>
<sequence>MTFLARLHDKRRSIASVSTVSVFSALLVAFAVTYDGQATADVELNDSGVWVTRTSGGALGRFNFESQALDGSMLAGSASFDVLQNAGKVLLVDDGAGSVSPVDVARLKLVGSVRPPTGAEVAMGGSSVAVLDGEEGLLWVLPFAGATSFDPETTKPVAEVGGKGVVQVSQDGTVYALVPATGELTKVSTAATGTSQEVTTSKVPVAKGDEVELTTVGSAPVVLNRTQSELVLPSGDVVPLEDGSQARLQQPGPQTADVAVATASGLVLQPVDGGDSVTRAASGVPSAPIQLNGCTYGAWSQTGQVLRDCDGTDNDLDKRLEGVDPQSRLEYRVNRKAIVLNDLSAGTVWMAAEEYQKVDDWDLVLPEQAEGEESDAELTTPEQVDQFVLDRSQPNQPPLPQDDVFGARPGRTTLLPVLGNDIDPDGDVMTATLAGESPDGAQVQSVLGGAALQAIVPEDAGKGASSFRYAVSDGRGGVAEASVRLNVSPWSENAPPEQTGEPVLVVEQGKTAEIKVLPFFRDPDGDDLYLAAATATSAGDEVRSRPDGTVVFRDGAGSTGRKTVTVTVADGMGGVFEGVLHVDVSGAGQLPPVAVADHVVVPAGQPVLVEPLLNDYDANGDELRLASVSESAPAQITPNYGSGTFQFLSNEPRSYDLTYQVSDGPNATTGLVRVDVLPASAAEGPPIVVSDTALLPSGGKTLVDVLANDTDPGGGVLVVQSVSVPDDAGVSVAVLAHQMLRITEIRRLDAPVTIEYTVSNGTQTTVGQVRVVPVPSPTRLQPPNAVADEATVRVGDVVTIPVLKNDTHPDGLELFLQDEFEQGVPPEQGELFVSEGQVRFKAGAEAGTAYAIYRVRDKNGQEDSAQLTIHIRDGKENSPPQPQTLQARVLTGATVRIAVPLDGIDPDGDSVQLTGVATPPAKGTAEVTDRFIDYKAADGATGSDSFTYSVLDARGMVATGTVQVGISAPPATNQSPVAVDDLVTVRPGRTVAVPALANDTDPDGDQISLVPAALEADKSLDAEVVGNDRVVLTSPTEAGSTTFYYGIQDSKGARAAAAITVLVDQDAPLLAPVARDDTVPMSAVLGQTSVEVAVLDNDDDLDGAASELTVSTDAGTAKANPDGTLSVTLTEQRQVLTYVVTDVDGLSSKAFVHVPGLTEQVPVLRPGIVPLEVPSGEPLPIDITDYVLVKEGSTPRLTDEKKVVPLNGTAAVTDATNLVYTSDPEYVGTASVTFEVTDGSGPDDPEGHKALLTLPISVLPPANLPPELGAPNVDVAAGEEGSVDLGRFATDPDGDSLTYKVGAVPAGLTVSVSGSTATVQATPEVAKGTTLSVPISVTDGGHPPVDGSLTVKVVASTRPLAKANDDTVEKAHQGKAVPVDVLANDSNPFPETPLKITAVTVDTGEGTPAINGDKITVTPKDTFFGVMVVRYRVQDATKDPDREVEGRIQINVQGRPDAPGKPTVEEVRSKTVVLSWEPPANNGAEITGYTVKSNNGYSKACGTTTCTLDGLTNNVRYTFTVVATNEVNDSDASVPSAEARPDEKPDPPAPPTVEFGDKSLKISWVNKTYTDRSPIQCVNLRISPSVGGKDQACVTGTQFEWTGLKNGTSYTVEVQAVNAAELNGAPDPSDWSGPSAAMVPAGVPFASAAPQAERRTSSVNGGVLDVTWSKPDDENGDAVSVYYVDRYKNGAKDGGTVTVTGATSLPVSGLDNEASYTFTVTGQNKAGRGATSAASAAVIPFGIPGAPGRPGVSESKGDITVTWPAADANGSPVSSYTVTASNGTAKTVGAGTLSAGFDLPTGAYTFTVTAKNAAGDSPASVASAAINAYTVPAPPSVSGRKNGATNLIFDLSGPADNGGSPVTSYLWSSGEGGTSISVGNGYSQTHSRSAKACNPAGCSGSSNTVTLTTDPQPNIKVVRGSSAGGGMNYFRVAYTNLPAGNYGFVCRDQQPDGSWTTIGGGYVYSFSLSGSGTTPDFGCWYGWPGRLVSVNLSGAGDQAWVTPVPW</sequence>
<keyword evidence="1" id="KW-0677">Repeat</keyword>
<dbReference type="NCBIfam" id="NF012211">
    <property type="entry name" value="tand_rpt_95"/>
    <property type="match status" value="1"/>
</dbReference>
<dbReference type="PANTHER" id="PTHR13817:SF151">
    <property type="entry name" value="TITIN"/>
    <property type="match status" value="1"/>
</dbReference>
<organism evidence="6 7">
    <name type="scientific">Oerskovia rustica</name>
    <dbReference type="NCBI Taxonomy" id="2762237"/>
    <lineage>
        <taxon>Bacteria</taxon>
        <taxon>Bacillati</taxon>
        <taxon>Actinomycetota</taxon>
        <taxon>Actinomycetes</taxon>
        <taxon>Micrococcales</taxon>
        <taxon>Cellulomonadaceae</taxon>
        <taxon>Oerskovia</taxon>
    </lineage>
</organism>
<dbReference type="Proteomes" id="UP000641803">
    <property type="component" value="Unassembled WGS sequence"/>
</dbReference>
<dbReference type="InterPro" id="IPR013783">
    <property type="entry name" value="Ig-like_fold"/>
</dbReference>
<keyword evidence="3" id="KW-0624">Polysaccharide degradation</keyword>
<protein>
    <submittedName>
        <fullName evidence="6">Tandem-95 repeat protein</fullName>
    </submittedName>
</protein>
<accession>A0ABR8RV88</accession>
<dbReference type="Gene3D" id="2.60.40.3440">
    <property type="match status" value="1"/>
</dbReference>
<evidence type="ECO:0000313" key="6">
    <source>
        <dbReference type="EMBL" id="MBD7951710.1"/>
    </source>
</evidence>
<dbReference type="SMART" id="SM00060">
    <property type="entry name" value="FN3"/>
    <property type="match status" value="4"/>
</dbReference>
<evidence type="ECO:0000256" key="2">
    <source>
        <dbReference type="ARBA" id="ARBA00023295"/>
    </source>
</evidence>
<dbReference type="Gene3D" id="2.60.40.10">
    <property type="entry name" value="Immunoglobulins"/>
    <property type="match status" value="5"/>
</dbReference>
<evidence type="ECO:0000256" key="3">
    <source>
        <dbReference type="ARBA" id="ARBA00023326"/>
    </source>
</evidence>
<dbReference type="Gene3D" id="2.60.40.2810">
    <property type="match status" value="1"/>
</dbReference>
<gene>
    <name evidence="6" type="ORF">H9652_15000</name>
</gene>
<keyword evidence="2" id="KW-0378">Hydrolase</keyword>
<evidence type="ECO:0000259" key="5">
    <source>
        <dbReference type="PROSITE" id="PS50853"/>
    </source>
</evidence>
<dbReference type="PRINTS" id="PR00014">
    <property type="entry name" value="FNTYPEIII"/>
</dbReference>
<keyword evidence="7" id="KW-1185">Reference proteome</keyword>
<proteinExistence type="predicted"/>
<dbReference type="InterPro" id="IPR003961">
    <property type="entry name" value="FN3_dom"/>
</dbReference>
<dbReference type="EMBL" id="JACSQQ010000028">
    <property type="protein sequence ID" value="MBD7951710.1"/>
    <property type="molecule type" value="Genomic_DNA"/>
</dbReference>
<feature type="domain" description="Fibronectin type-III" evidence="5">
    <location>
        <begin position="1547"/>
        <end position="1642"/>
    </location>
</feature>
<keyword evidence="3" id="KW-0119">Carbohydrate metabolism</keyword>
<dbReference type="InterPro" id="IPR050964">
    <property type="entry name" value="Striated_Muscle_Regulatory"/>
</dbReference>
<dbReference type="RefSeq" id="WP_191796959.1">
    <property type="nucleotide sequence ID" value="NZ_JACSQQ010000028.1"/>
</dbReference>
<dbReference type="PANTHER" id="PTHR13817">
    <property type="entry name" value="TITIN"/>
    <property type="match status" value="1"/>
</dbReference>
<dbReference type="PROSITE" id="PS50853">
    <property type="entry name" value="FN3"/>
    <property type="match status" value="3"/>
</dbReference>
<dbReference type="InterPro" id="IPR036116">
    <property type="entry name" value="FN3_sf"/>
</dbReference>
<dbReference type="Pfam" id="PF17963">
    <property type="entry name" value="Big_9"/>
    <property type="match status" value="10"/>
</dbReference>
<keyword evidence="2" id="KW-0326">Glycosidase</keyword>
<comment type="caution">
    <text evidence="6">The sequence shown here is derived from an EMBL/GenBank/DDBJ whole genome shotgun (WGS) entry which is preliminary data.</text>
</comment>
<dbReference type="Pfam" id="PF00041">
    <property type="entry name" value="fn3"/>
    <property type="match status" value="2"/>
</dbReference>
<feature type="domain" description="Fibronectin type-III" evidence="5">
    <location>
        <begin position="1649"/>
        <end position="1746"/>
    </location>
</feature>
<reference evidence="6 7" key="1">
    <citation type="submission" date="2020-08" db="EMBL/GenBank/DDBJ databases">
        <title>A Genomic Blueprint of the Chicken Gut Microbiome.</title>
        <authorList>
            <person name="Gilroy R."/>
            <person name="Ravi A."/>
            <person name="Getino M."/>
            <person name="Pursley I."/>
            <person name="Horton D.L."/>
            <person name="Alikhan N.-F."/>
            <person name="Baker D."/>
            <person name="Gharbi K."/>
            <person name="Hall N."/>
            <person name="Watson M."/>
            <person name="Adriaenssens E.M."/>
            <person name="Foster-Nyarko E."/>
            <person name="Jarju S."/>
            <person name="Secka A."/>
            <person name="Antonio M."/>
            <person name="Oren A."/>
            <person name="Chaudhuri R."/>
            <person name="La Ragione R.M."/>
            <person name="Hildebrand F."/>
            <person name="Pallen M.J."/>
        </authorList>
    </citation>
    <scope>NUCLEOTIDE SEQUENCE [LARGE SCALE GENOMIC DNA]</scope>
    <source>
        <strain evidence="6 7">Sa4CUA1</strain>
    </source>
</reference>
<dbReference type="CDD" id="cd00063">
    <property type="entry name" value="FN3"/>
    <property type="match status" value="4"/>
</dbReference>
<dbReference type="SUPFAM" id="SSF49265">
    <property type="entry name" value="Fibronectin type III"/>
    <property type="match status" value="3"/>
</dbReference>
<name>A0ABR8RV88_9CELL</name>
<feature type="region of interest" description="Disordered" evidence="4">
    <location>
        <begin position="1530"/>
        <end position="1556"/>
    </location>
</feature>
<evidence type="ECO:0000313" key="7">
    <source>
        <dbReference type="Proteomes" id="UP000641803"/>
    </source>
</evidence>
<evidence type="ECO:0000256" key="4">
    <source>
        <dbReference type="SAM" id="MobiDB-lite"/>
    </source>
</evidence>